<sequence>MSNSPGYHRIVRKSPTARLVSKKVLTSLLGQAIIIAAFQAGMFMWTRAQPWYVPPDPSEYNEGNSSTFMIKTFENTTVFLVSCYQYIFMSIVFNQGPPYRRRAIRNIGFLASCAVLFVLTIYINMGPNRVIRRFMELREIPLWSRGIILVYSIVNFAVSYGCEHWVFPRLAPYAAFAA</sequence>
<evidence type="ECO:0000313" key="1">
    <source>
        <dbReference type="EMBL" id="KAJ1671833.1"/>
    </source>
</evidence>
<protein>
    <submittedName>
        <fullName evidence="1">Uncharacterized protein</fullName>
    </submittedName>
</protein>
<organism evidence="1 2">
    <name type="scientific">Spiromyces aspiralis</name>
    <dbReference type="NCBI Taxonomy" id="68401"/>
    <lineage>
        <taxon>Eukaryota</taxon>
        <taxon>Fungi</taxon>
        <taxon>Fungi incertae sedis</taxon>
        <taxon>Zoopagomycota</taxon>
        <taxon>Kickxellomycotina</taxon>
        <taxon>Kickxellomycetes</taxon>
        <taxon>Kickxellales</taxon>
        <taxon>Kickxellaceae</taxon>
        <taxon>Spiromyces</taxon>
    </lineage>
</organism>
<proteinExistence type="predicted"/>
<reference evidence="1" key="1">
    <citation type="submission" date="2022-06" db="EMBL/GenBank/DDBJ databases">
        <title>Phylogenomic reconstructions and comparative analyses of Kickxellomycotina fungi.</title>
        <authorList>
            <person name="Reynolds N.K."/>
            <person name="Stajich J.E."/>
            <person name="Barry K."/>
            <person name="Grigoriev I.V."/>
            <person name="Crous P."/>
            <person name="Smith M.E."/>
        </authorList>
    </citation>
    <scope>NUCLEOTIDE SEQUENCE</scope>
    <source>
        <strain evidence="1">RSA 2271</strain>
    </source>
</reference>
<dbReference type="Proteomes" id="UP001145114">
    <property type="component" value="Unassembled WGS sequence"/>
</dbReference>
<gene>
    <name evidence="1" type="ORF">EV182_007419</name>
</gene>
<feature type="non-terminal residue" evidence="1">
    <location>
        <position position="178"/>
    </location>
</feature>
<keyword evidence="2" id="KW-1185">Reference proteome</keyword>
<name>A0ACC1HB63_9FUNG</name>
<dbReference type="EMBL" id="JAMZIH010008566">
    <property type="protein sequence ID" value="KAJ1671833.1"/>
    <property type="molecule type" value="Genomic_DNA"/>
</dbReference>
<evidence type="ECO:0000313" key="2">
    <source>
        <dbReference type="Proteomes" id="UP001145114"/>
    </source>
</evidence>
<accession>A0ACC1HB63</accession>
<comment type="caution">
    <text evidence="1">The sequence shown here is derived from an EMBL/GenBank/DDBJ whole genome shotgun (WGS) entry which is preliminary data.</text>
</comment>